<dbReference type="Proteomes" id="UP000617402">
    <property type="component" value="Unassembled WGS sequence"/>
</dbReference>
<keyword evidence="2" id="KW-1185">Reference proteome</keyword>
<name>A0ABR7T8K2_HELCL</name>
<protein>
    <recommendedName>
        <fullName evidence="3">Secreted protein</fullName>
    </recommendedName>
</protein>
<evidence type="ECO:0000313" key="1">
    <source>
        <dbReference type="EMBL" id="MBC9786249.1"/>
    </source>
</evidence>
<evidence type="ECO:0000313" key="2">
    <source>
        <dbReference type="Proteomes" id="UP000617402"/>
    </source>
</evidence>
<accession>A0ABR7T8K2</accession>
<dbReference type="EMBL" id="JACVHF010000030">
    <property type="protein sequence ID" value="MBC9786249.1"/>
    <property type="molecule type" value="Genomic_DNA"/>
</dbReference>
<comment type="caution">
    <text evidence="1">The sequence shown here is derived from an EMBL/GenBank/DDBJ whole genome shotgun (WGS) entry which is preliminary data.</text>
</comment>
<sequence length="85" mass="9717">MNPILMAFLLFFLVVVVPDVILSVRDYITERHNFCLSLQRPRPVPSWSPPEYTLEPIQESVPGRSPPLPTVYLIEGDQRQIPLSS</sequence>
<reference evidence="1 2" key="1">
    <citation type="submission" date="2020-07" db="EMBL/GenBank/DDBJ databases">
        <title>Draft whole-genome sequence of Heliobacterium chlorum DSM 3682, type strain.</title>
        <authorList>
            <person name="Kyndt J.A."/>
            <person name="Meyer T.E."/>
            <person name="Imhoff J.F."/>
        </authorList>
    </citation>
    <scope>NUCLEOTIDE SEQUENCE [LARGE SCALE GENOMIC DNA]</scope>
    <source>
        <strain evidence="1 2">DSM 3682</strain>
    </source>
</reference>
<organism evidence="1 2">
    <name type="scientific">Heliobacterium chlorum</name>
    <dbReference type="NCBI Taxonomy" id="2698"/>
    <lineage>
        <taxon>Bacteria</taxon>
        <taxon>Bacillati</taxon>
        <taxon>Bacillota</taxon>
        <taxon>Clostridia</taxon>
        <taxon>Eubacteriales</taxon>
        <taxon>Heliobacteriaceae</taxon>
        <taxon>Heliobacterium</taxon>
    </lineage>
</organism>
<proteinExistence type="predicted"/>
<gene>
    <name evidence="1" type="ORF">H1S01_17445</name>
</gene>
<dbReference type="RefSeq" id="WP_188041673.1">
    <property type="nucleotide sequence ID" value="NZ_JACVHF010000030.1"/>
</dbReference>
<evidence type="ECO:0008006" key="3">
    <source>
        <dbReference type="Google" id="ProtNLM"/>
    </source>
</evidence>